<reference evidence="2" key="1">
    <citation type="submission" date="2014-11" db="EMBL/GenBank/DDBJ databases">
        <authorList>
            <person name="Otto D Thomas"/>
            <person name="Naeem Raeece"/>
        </authorList>
    </citation>
    <scope>NUCLEOTIDE SEQUENCE</scope>
</reference>
<accession>A0A0G4FZG3</accession>
<feature type="chain" id="PRO_5005189301" description="Transmembrane protein" evidence="1">
    <location>
        <begin position="27"/>
        <end position="174"/>
    </location>
</feature>
<proteinExistence type="predicted"/>
<evidence type="ECO:0008006" key="3">
    <source>
        <dbReference type="Google" id="ProtNLM"/>
    </source>
</evidence>
<dbReference type="VEuPathDB" id="CryptoDB:Cvel_19536"/>
<organism evidence="2">
    <name type="scientific">Chromera velia CCMP2878</name>
    <dbReference type="NCBI Taxonomy" id="1169474"/>
    <lineage>
        <taxon>Eukaryota</taxon>
        <taxon>Sar</taxon>
        <taxon>Alveolata</taxon>
        <taxon>Colpodellida</taxon>
        <taxon>Chromeraceae</taxon>
        <taxon>Chromera</taxon>
    </lineage>
</organism>
<evidence type="ECO:0000256" key="1">
    <source>
        <dbReference type="SAM" id="SignalP"/>
    </source>
</evidence>
<gene>
    <name evidence="2" type="ORF">Cvel_19536</name>
</gene>
<protein>
    <recommendedName>
        <fullName evidence="3">Transmembrane protein</fullName>
    </recommendedName>
</protein>
<dbReference type="EMBL" id="CDMZ01000763">
    <property type="protein sequence ID" value="CEM21021.1"/>
    <property type="molecule type" value="Genomic_DNA"/>
</dbReference>
<name>A0A0G4FZG3_9ALVE</name>
<feature type="signal peptide" evidence="1">
    <location>
        <begin position="1"/>
        <end position="26"/>
    </location>
</feature>
<evidence type="ECO:0000313" key="2">
    <source>
        <dbReference type="EMBL" id="CEM21021.1"/>
    </source>
</evidence>
<sequence>MSASSVRSFLVGLIFVLAQLVGEVSGFLRHSSAPATPSSTRRREGLLVRRRDAVSFPFASESSIPAVSPTALSALPDDGGLMSLLSSFQLSAREYAPVPDLQDDTTENIKTFAGTVLLLVAISPLWWWDFDIEKVGEDALERRKIRGVLPSEGDEDMRKMDDPQMFDFPVWEES</sequence>
<dbReference type="AlphaFoldDB" id="A0A0G4FZG3"/>
<keyword evidence="1" id="KW-0732">Signal</keyword>